<feature type="region of interest" description="Disordered" evidence="1">
    <location>
        <begin position="29"/>
        <end position="61"/>
    </location>
</feature>
<reference evidence="2 3" key="1">
    <citation type="journal article" date="2017" name="ISME J.">
        <title>Energy and carbon metabolisms in a deep terrestrial subsurface fluid microbial community.</title>
        <authorList>
            <person name="Momper L."/>
            <person name="Jungbluth S.P."/>
            <person name="Lee M.D."/>
            <person name="Amend J.P."/>
        </authorList>
    </citation>
    <scope>NUCLEOTIDE SEQUENCE [LARGE SCALE GENOMIC DNA]</scope>
    <source>
        <strain evidence="2">SURF_5</strain>
    </source>
</reference>
<sequence>MSAAAVFANGSFAGHSRLALIGRRKKPLFSPGPIAGDNGSNLVPEENFRMNKLPDKRKISA</sequence>
<name>A0A3A4P545_ABYX5</name>
<dbReference type="EMBL" id="QZKU01000052">
    <property type="protein sequence ID" value="RJP23001.1"/>
    <property type="molecule type" value="Genomic_DNA"/>
</dbReference>
<gene>
    <name evidence="2" type="ORF">C4520_07070</name>
</gene>
<dbReference type="AlphaFoldDB" id="A0A3A4P545"/>
<feature type="compositionally biased region" description="Basic and acidic residues" evidence="1">
    <location>
        <begin position="46"/>
        <end position="61"/>
    </location>
</feature>
<evidence type="ECO:0000256" key="1">
    <source>
        <dbReference type="SAM" id="MobiDB-lite"/>
    </source>
</evidence>
<dbReference type="Proteomes" id="UP000265882">
    <property type="component" value="Unassembled WGS sequence"/>
</dbReference>
<evidence type="ECO:0000313" key="2">
    <source>
        <dbReference type="EMBL" id="RJP23001.1"/>
    </source>
</evidence>
<protein>
    <submittedName>
        <fullName evidence="2">Uncharacterized protein</fullName>
    </submittedName>
</protein>
<evidence type="ECO:0000313" key="3">
    <source>
        <dbReference type="Proteomes" id="UP000265882"/>
    </source>
</evidence>
<comment type="caution">
    <text evidence="2">The sequence shown here is derived from an EMBL/GenBank/DDBJ whole genome shotgun (WGS) entry which is preliminary data.</text>
</comment>
<proteinExistence type="predicted"/>
<accession>A0A3A4P545</accession>
<organism evidence="2 3">
    <name type="scientific">Abyssobacteria bacterium (strain SURF_5)</name>
    <dbReference type="NCBI Taxonomy" id="2093360"/>
    <lineage>
        <taxon>Bacteria</taxon>
        <taxon>Pseudomonadati</taxon>
        <taxon>Candidatus Hydrogenedentota</taxon>
        <taxon>Candidatus Abyssobacteria</taxon>
    </lineage>
</organism>